<dbReference type="Proteomes" id="UP001319200">
    <property type="component" value="Unassembled WGS sequence"/>
</dbReference>
<evidence type="ECO:0000256" key="1">
    <source>
        <dbReference type="SAM" id="Phobius"/>
    </source>
</evidence>
<organism evidence="2 3">
    <name type="scientific">Chryseosolibacter histidini</name>
    <dbReference type="NCBI Taxonomy" id="2782349"/>
    <lineage>
        <taxon>Bacteria</taxon>
        <taxon>Pseudomonadati</taxon>
        <taxon>Bacteroidota</taxon>
        <taxon>Cytophagia</taxon>
        <taxon>Cytophagales</taxon>
        <taxon>Chryseotaleaceae</taxon>
        <taxon>Chryseosolibacter</taxon>
    </lineage>
</organism>
<keyword evidence="3" id="KW-1185">Reference proteome</keyword>
<reference evidence="2 3" key="1">
    <citation type="submission" date="2021-05" db="EMBL/GenBank/DDBJ databases">
        <title>A Polyphasic approach of four new species of the genus Ohtaekwangia: Ohtaekwangia histidinii sp. nov., Ohtaekwangia cretensis sp. nov., Ohtaekwangia indiensis sp. nov., Ohtaekwangia reichenbachii sp. nov. from diverse environment.</title>
        <authorList>
            <person name="Octaviana S."/>
        </authorList>
    </citation>
    <scope>NUCLEOTIDE SEQUENCE [LARGE SCALE GENOMIC DNA]</scope>
    <source>
        <strain evidence="2 3">PWU4</strain>
    </source>
</reference>
<evidence type="ECO:0000313" key="2">
    <source>
        <dbReference type="EMBL" id="MBT1697272.1"/>
    </source>
</evidence>
<keyword evidence="1" id="KW-1133">Transmembrane helix</keyword>
<feature type="transmembrane region" description="Helical" evidence="1">
    <location>
        <begin position="38"/>
        <end position="57"/>
    </location>
</feature>
<dbReference type="EMBL" id="JAHESF010000008">
    <property type="protein sequence ID" value="MBT1697272.1"/>
    <property type="molecule type" value="Genomic_DNA"/>
</dbReference>
<dbReference type="InterPro" id="IPR007272">
    <property type="entry name" value="Sulf_transp_TsuA/YedE"/>
</dbReference>
<dbReference type="AlphaFoldDB" id="A0AAP2DLU1"/>
<dbReference type="Pfam" id="PF04143">
    <property type="entry name" value="Sulf_transp"/>
    <property type="match status" value="1"/>
</dbReference>
<keyword evidence="1" id="KW-0472">Membrane</keyword>
<feature type="transmembrane region" description="Helical" evidence="1">
    <location>
        <begin position="77"/>
        <end position="97"/>
    </location>
</feature>
<dbReference type="RefSeq" id="WP_254163142.1">
    <property type="nucleotide sequence ID" value="NZ_JAHESF010000008.1"/>
</dbReference>
<comment type="caution">
    <text evidence="2">The sequence shown here is derived from an EMBL/GenBank/DDBJ whole genome shotgun (WGS) entry which is preliminary data.</text>
</comment>
<protein>
    <submittedName>
        <fullName evidence="2">YeeE/YedE family protein</fullName>
    </submittedName>
</protein>
<proteinExistence type="predicted"/>
<name>A0AAP2DLU1_9BACT</name>
<sequence length="136" mass="15154">MKNIKYLLVGVVFGLALTKGEAISWYRMQEMFYFQNFHMYGIFMTAVPVGALSILLIQRLRLRTTSGELIEKPVKKYHHGVVFGGLIFGFGWALTGACPGPLYAQIGSGYLVVIVVFLSAALGTWTFGYLKDHLPD</sequence>
<evidence type="ECO:0000313" key="3">
    <source>
        <dbReference type="Proteomes" id="UP001319200"/>
    </source>
</evidence>
<accession>A0AAP2DLU1</accession>
<feature type="transmembrane region" description="Helical" evidence="1">
    <location>
        <begin position="109"/>
        <end position="130"/>
    </location>
</feature>
<keyword evidence="1" id="KW-0812">Transmembrane</keyword>
<gene>
    <name evidence="2" type="ORF">KK083_10320</name>
</gene>